<dbReference type="GO" id="GO:0004386">
    <property type="term" value="F:helicase activity"/>
    <property type="evidence" value="ECO:0007669"/>
    <property type="project" value="InterPro"/>
</dbReference>
<evidence type="ECO:0000259" key="3">
    <source>
        <dbReference type="Pfam" id="PF13087"/>
    </source>
</evidence>
<name>A0A6G7LTA1_9GAMM</name>
<dbReference type="InterPro" id="IPR045055">
    <property type="entry name" value="DNA2/NAM7-like"/>
</dbReference>
<dbReference type="Gene3D" id="3.40.50.300">
    <property type="entry name" value="P-loop containing nucleotide triphosphate hydrolases"/>
    <property type="match status" value="2"/>
</dbReference>
<dbReference type="Pfam" id="PF13087">
    <property type="entry name" value="AAA_12"/>
    <property type="match status" value="1"/>
</dbReference>
<feature type="domain" description="DNA2/NAM7 helicase helicase" evidence="2">
    <location>
        <begin position="665"/>
        <end position="776"/>
    </location>
</feature>
<organism evidence="4 5">
    <name type="scientific">Shewanella chilikensis</name>
    <dbReference type="NCBI Taxonomy" id="558541"/>
    <lineage>
        <taxon>Bacteria</taxon>
        <taxon>Pseudomonadati</taxon>
        <taxon>Pseudomonadota</taxon>
        <taxon>Gammaproteobacteria</taxon>
        <taxon>Alteromonadales</taxon>
        <taxon>Shewanellaceae</taxon>
        <taxon>Shewanella</taxon>
    </lineage>
</organism>
<dbReference type="AlphaFoldDB" id="A0A6G7LTA1"/>
<dbReference type="EMBL" id="CP045857">
    <property type="protein sequence ID" value="QIJ05002.1"/>
    <property type="molecule type" value="Genomic_DNA"/>
</dbReference>
<dbReference type="PANTHER" id="PTHR10887:SF495">
    <property type="entry name" value="HELICASE SENATAXIN ISOFORM X1-RELATED"/>
    <property type="match status" value="1"/>
</dbReference>
<sequence length="1199" mass="135814">MLPAIIIGIGVTVTATATAWLFDRATAKEHQRHDELRGDIDALNRRYSSMAAEHDRQQALQLSQSLQQLCSKMEAQYYELLNKVSLIDAELQLLPEQIATELNDEGLSPYRRRALQQSYCQVEDARCRLVAYKDYLDWYLAQIKAVRDTLDTEPSVSELKKHLDELTPPSPTLPAEWLYVGKVVLVEQDELDKDLPFNSRLHLGNNLGLQGWSNDLQRKLFFSYDDPQAIPLQITHQRSGKNGTRLFYACVARGVAWVEAIMAARPMAFEIERRVAKGYLAHTQGKAISAFLPRQMTPNPMLELLPGQQIQAWPELYNLTLDASPGQQQSRGRIQLNMLDTAELGGTDEGSLYLYLPSELFSEQELMALRADDPTPWRLLHSDMEQDSGDLRLARHTLALNCQIDTKQACLRVSDVEDFEDRGQGYELPFMLIPADSALESSVLANPDGISALVAFINHLSSSEADSQTRMAQLKMLGQWQSVLDYQQAQLDITLVGQADKLQEQEQDLLLHFIVDDSQHQLLADFKAGFKAQQSSGFSPRCTLEYWGETAAGEFVWLNPLPARQQNRLEVTIDSDSMQLRLPQKWAQELQSTQVGATKTCLRLSLKLFDDALQRQQAALDAFRNDALVEPRLKQILLAPGSYTPQQDPFWQHRLREDLCWQNTQLTERQKQVIRTALSEQYLALIQGPPGTAKTTCIVEMLHQIFHHSPETRVLLVSQQHAAVDNALARFIDLHQALLEQQDVRLLRIGADDKVSGKLSDYTIKQKLNDFEQRSRRSALACTTEAEPLPELAHRWLYGVLGAEQEQQRLDKELNWMLLADHNLVGATCVGLASRRQSIDQLRFDLVIIDEAGRSTVPELMIPLLRARKVILIGDHFQLPPSVAPLLQTDEANDELPFLNECFLETSFFEGLYEKLPPTSKSFLAEQFRMPEKIGDLVAELFYSPDGERQLFNGRQLNEQDFVLPHTLIWKDVAGQQQQEGTSKYNREEAEAIVTFIKNLADKNNLPENTTESRVTHQPATPLGIAVITPYGAQKRLIRALMSELSSPAASGEYRLGQFNIRINTVDSFQGSEDEIVCYSTVRTRGNLRFILDWKRLNVACSRAKQSLLFFGDLEFLSRPGAAGKHRNLFAEVIARIPKHCRLRRKPDADGKSPRQATGKKATHSPNRPMGKPSKNRPPNDKQSRHKRHKRAPKTEQTV</sequence>
<dbReference type="CDD" id="cd18808">
    <property type="entry name" value="SF1_C_Upf1"/>
    <property type="match status" value="1"/>
</dbReference>
<evidence type="ECO:0000313" key="4">
    <source>
        <dbReference type="EMBL" id="QIJ05002.1"/>
    </source>
</evidence>
<feature type="domain" description="DNA2/NAM7 helicase helicase" evidence="2">
    <location>
        <begin position="805"/>
        <end position="883"/>
    </location>
</feature>
<gene>
    <name evidence="4" type="ORF">GII14_13190</name>
</gene>
<proteinExistence type="predicted"/>
<feature type="domain" description="DNA2/NAM7 helicase-like C-terminal" evidence="3">
    <location>
        <begin position="904"/>
        <end position="1113"/>
    </location>
</feature>
<evidence type="ECO:0000256" key="1">
    <source>
        <dbReference type="SAM" id="MobiDB-lite"/>
    </source>
</evidence>
<feature type="region of interest" description="Disordered" evidence="1">
    <location>
        <begin position="1142"/>
        <end position="1199"/>
    </location>
</feature>
<protein>
    <submittedName>
        <fullName evidence="4">AAA family ATPase</fullName>
    </submittedName>
</protein>
<dbReference type="KEGG" id="schk:GII14_13190"/>
<dbReference type="SUPFAM" id="SSF52540">
    <property type="entry name" value="P-loop containing nucleoside triphosphate hydrolases"/>
    <property type="match status" value="1"/>
</dbReference>
<dbReference type="Proteomes" id="UP000502117">
    <property type="component" value="Chromosome"/>
</dbReference>
<dbReference type="InterPro" id="IPR041679">
    <property type="entry name" value="DNA2/NAM7-like_C"/>
</dbReference>
<dbReference type="InterPro" id="IPR041677">
    <property type="entry name" value="DNA2/NAM7_AAA_11"/>
</dbReference>
<dbReference type="PANTHER" id="PTHR10887">
    <property type="entry name" value="DNA2/NAM7 HELICASE FAMILY"/>
    <property type="match status" value="1"/>
</dbReference>
<reference evidence="4 5" key="1">
    <citation type="submission" date="2019-11" db="EMBL/GenBank/DDBJ databases">
        <title>Complete Genome Sequence of Shewanella chilikensis Strain DC57, Isolated from Corroded Seal Rings at a floating production facility in Australia.</title>
        <authorList>
            <person name="Salgar-Chaparro S.J."/>
            <person name="Castillo-Villamizar G.A."/>
            <person name="Poehlein A."/>
            <person name="Daniel R."/>
            <person name="Machuca L."/>
        </authorList>
    </citation>
    <scope>NUCLEOTIDE SEQUENCE [LARGE SCALE GENOMIC DNA]</scope>
    <source>
        <strain evidence="4 5">DC57</strain>
    </source>
</reference>
<dbReference type="InterPro" id="IPR027417">
    <property type="entry name" value="P-loop_NTPase"/>
</dbReference>
<evidence type="ECO:0000313" key="5">
    <source>
        <dbReference type="Proteomes" id="UP000502117"/>
    </source>
</evidence>
<dbReference type="Pfam" id="PF13086">
    <property type="entry name" value="AAA_11"/>
    <property type="match status" value="2"/>
</dbReference>
<evidence type="ECO:0000259" key="2">
    <source>
        <dbReference type="Pfam" id="PF13086"/>
    </source>
</evidence>
<dbReference type="InterPro" id="IPR047187">
    <property type="entry name" value="SF1_C_Upf1"/>
</dbReference>
<accession>A0A6G7LTA1</accession>
<dbReference type="RefSeq" id="WP_165565209.1">
    <property type="nucleotide sequence ID" value="NZ_CP045857.1"/>
</dbReference>